<accession>A0A0C3C3B9</accession>
<evidence type="ECO:0000313" key="4">
    <source>
        <dbReference type="Proteomes" id="UP000053424"/>
    </source>
</evidence>
<name>A0A0C3C3B9_HEBCY</name>
<reference evidence="3" key="3">
    <citation type="submission" date="2015-02" db="EMBL/GenBank/DDBJ databases">
        <title>Evolutionary Origins and Diversification of the Mycorrhizal Mutualists.</title>
        <authorList>
            <consortium name="DOE Joint Genome Institute"/>
            <consortium name="Mycorrhizal Genomics Consortium"/>
            <person name="Kohler A."/>
            <person name="Kuo A."/>
            <person name="Nagy L.G."/>
            <person name="Floudas D."/>
            <person name="Copeland A."/>
            <person name="Barry K.W."/>
            <person name="Cichocki N."/>
            <person name="Veneault-Fourrey C."/>
            <person name="LaButti K."/>
            <person name="Lindquist E.A."/>
            <person name="Lipzen A."/>
            <person name="Lundell T."/>
            <person name="Morin E."/>
            <person name="Murat C."/>
            <person name="Riley R."/>
            <person name="Ohm R."/>
            <person name="Sun H."/>
            <person name="Tunlid A."/>
            <person name="Henrissat B."/>
            <person name="Grigoriev I.V."/>
            <person name="Hibbett D.S."/>
            <person name="Martin F."/>
        </authorList>
    </citation>
    <scope>NUCLEOTIDE SEQUENCE</scope>
    <source>
        <strain evidence="4">h7</strain>
        <strain evidence="3">H7</strain>
    </source>
</reference>
<proteinExistence type="predicted"/>
<dbReference type="EMBL" id="KN831789">
    <property type="protein sequence ID" value="KIM38753.1"/>
    <property type="molecule type" value="Genomic_DNA"/>
</dbReference>
<reference evidence="4" key="2">
    <citation type="submission" date="2015-01" db="EMBL/GenBank/DDBJ databases">
        <title>Evolutionary Origins and Diversification of the Mycorrhizal Mutualists.</title>
        <authorList>
            <consortium name="DOE Joint Genome Institute"/>
            <consortium name="Mycorrhizal Genomics Consortium"/>
            <person name="Kohler A."/>
            <person name="Kuo A."/>
            <person name="Nagy L.G."/>
            <person name="Floudas D."/>
            <person name="Copeland A."/>
            <person name="Barry K.W."/>
            <person name="Cichocki N."/>
            <person name="Veneault-Fourrey C."/>
            <person name="LaButti K."/>
            <person name="Lindquist E.A."/>
            <person name="Lipzen A."/>
            <person name="Lundell T."/>
            <person name="Morin E."/>
            <person name="Murat C."/>
            <person name="Riley R."/>
            <person name="Ohm R."/>
            <person name="Sun H."/>
            <person name="Tunlid A."/>
            <person name="Henrissat B."/>
            <person name="Grigoriev I.V."/>
            <person name="Hibbett D.S."/>
            <person name="Martin F."/>
        </authorList>
    </citation>
    <scope>NUCLEOTIDE SEQUENCE [LARGE SCALE GENOMIC DNA]</scope>
    <source>
        <strain evidence="4">h7</strain>
        <strain evidence="2">H7</strain>
    </source>
</reference>
<feature type="compositionally biased region" description="Low complexity" evidence="1">
    <location>
        <begin position="77"/>
        <end position="88"/>
    </location>
</feature>
<evidence type="ECO:0000313" key="2">
    <source>
        <dbReference type="EMBL" id="KIM38753.1"/>
    </source>
</evidence>
<organism evidence="3 4">
    <name type="scientific">Hebeloma cylindrosporum</name>
    <dbReference type="NCBI Taxonomy" id="76867"/>
    <lineage>
        <taxon>Eukaryota</taxon>
        <taxon>Fungi</taxon>
        <taxon>Dikarya</taxon>
        <taxon>Basidiomycota</taxon>
        <taxon>Agaricomycotina</taxon>
        <taxon>Agaricomycetes</taxon>
        <taxon>Agaricomycetidae</taxon>
        <taxon>Agaricales</taxon>
        <taxon>Agaricineae</taxon>
        <taxon>Hymenogastraceae</taxon>
        <taxon>Hebeloma</taxon>
    </lineage>
</organism>
<dbReference type="AlphaFoldDB" id="A0A0C3C3B9"/>
<keyword evidence="4" id="KW-1185">Reference proteome</keyword>
<evidence type="ECO:0000313" key="3">
    <source>
        <dbReference type="EMBL" id="KIM38759.1"/>
    </source>
</evidence>
<dbReference type="Proteomes" id="UP000053424">
    <property type="component" value="Unassembled WGS sequence"/>
</dbReference>
<dbReference type="HOGENOM" id="CLU_1594733_0_0_1"/>
<evidence type="ECO:0008006" key="5">
    <source>
        <dbReference type="Google" id="ProtNLM"/>
    </source>
</evidence>
<gene>
    <name evidence="2" type="ORF">M413DRAFT_29984</name>
    <name evidence="3" type="ORF">M413DRAFT_29989</name>
</gene>
<feature type="region of interest" description="Disordered" evidence="1">
    <location>
        <begin position="146"/>
        <end position="167"/>
    </location>
</feature>
<dbReference type="OrthoDB" id="3057978at2759"/>
<dbReference type="EMBL" id="KN831789">
    <property type="protein sequence ID" value="KIM38759.1"/>
    <property type="molecule type" value="Genomic_DNA"/>
</dbReference>
<protein>
    <recommendedName>
        <fullName evidence="5">KOW domain-containing protein</fullName>
    </recommendedName>
</protein>
<feature type="region of interest" description="Disordered" evidence="1">
    <location>
        <begin position="70"/>
        <end position="118"/>
    </location>
</feature>
<sequence length="167" mass="18438">MKENPHKRLIGKQVMVIGANVYKGAKGIIRDVTPAGDASVFLDIFNEKSPRIFKISNLCLVHGNTLQSFKKDKKTRLPQLEAPAATPTPATPMPPEEEQTHDADAWDPNSSAPVPNPETPYWLSDEAFRGIRVKLRYCSPPSPPFLEFGGMEEGSAKRYHPPGMATL</sequence>
<reference evidence="3 4" key="1">
    <citation type="submission" date="2014-04" db="EMBL/GenBank/DDBJ databases">
        <authorList>
            <consortium name="DOE Joint Genome Institute"/>
            <person name="Kuo A."/>
            <person name="Gay G."/>
            <person name="Dore J."/>
            <person name="Kohler A."/>
            <person name="Nagy L.G."/>
            <person name="Floudas D."/>
            <person name="Copeland A."/>
            <person name="Barry K.W."/>
            <person name="Cichocki N."/>
            <person name="Veneault-Fourrey C."/>
            <person name="LaButti K."/>
            <person name="Lindquist E.A."/>
            <person name="Lipzen A."/>
            <person name="Lundell T."/>
            <person name="Morin E."/>
            <person name="Murat C."/>
            <person name="Sun H."/>
            <person name="Tunlid A."/>
            <person name="Henrissat B."/>
            <person name="Grigoriev I.V."/>
            <person name="Hibbett D.S."/>
            <person name="Martin F."/>
            <person name="Nordberg H.P."/>
            <person name="Cantor M.N."/>
            <person name="Hua S.X."/>
        </authorList>
    </citation>
    <scope>NUCLEOTIDE SEQUENCE [LARGE SCALE GENOMIC DNA]</scope>
    <source>
        <strain evidence="3">H7</strain>
        <strain evidence="4">h7</strain>
    </source>
</reference>
<evidence type="ECO:0000256" key="1">
    <source>
        <dbReference type="SAM" id="MobiDB-lite"/>
    </source>
</evidence>